<dbReference type="Proteomes" id="UP000799757">
    <property type="component" value="Unassembled WGS sequence"/>
</dbReference>
<name>A0A6A6XNA9_9PLEO</name>
<dbReference type="OrthoDB" id="3640263at2759"/>
<feature type="domain" description="DUF6604" evidence="2">
    <location>
        <begin position="12"/>
        <end position="263"/>
    </location>
</feature>
<dbReference type="AlphaFoldDB" id="A0A6A6XNA9"/>
<dbReference type="InterPro" id="IPR046539">
    <property type="entry name" value="DUF6604"/>
</dbReference>
<evidence type="ECO:0000256" key="1">
    <source>
        <dbReference type="SAM" id="MobiDB-lite"/>
    </source>
</evidence>
<feature type="compositionally biased region" description="Basic residues" evidence="1">
    <location>
        <begin position="48"/>
        <end position="61"/>
    </location>
</feature>
<protein>
    <recommendedName>
        <fullName evidence="2">DUF6604 domain-containing protein</fullName>
    </recommendedName>
</protein>
<feature type="compositionally biased region" description="Acidic residues" evidence="1">
    <location>
        <begin position="791"/>
        <end position="802"/>
    </location>
</feature>
<evidence type="ECO:0000313" key="3">
    <source>
        <dbReference type="EMBL" id="KAF2797425.1"/>
    </source>
</evidence>
<evidence type="ECO:0000259" key="2">
    <source>
        <dbReference type="Pfam" id="PF20253"/>
    </source>
</evidence>
<evidence type="ECO:0000313" key="4">
    <source>
        <dbReference type="Proteomes" id="UP000799757"/>
    </source>
</evidence>
<proteinExistence type="predicted"/>
<gene>
    <name evidence="3" type="ORF">K505DRAFT_398635</name>
</gene>
<sequence>MSLSPLLIDTYRQYKRGTEKFVQWLAETARLTGTVDDIFIDNPDPKKGGRPKGKNRTKAKKSVQSYLVPVKDFTRLATAVVATINSQVPTQMIEILEDVIQARKSCAEWFLANQTDADDTIKAHNETHQFFISVLQEVLQVLKPMKLKEKESVRVENESTDTNGHRLANMFEYLELEEPTESEWLPDIPGHIERKVTPISYKIETSDDEISFAIYCFLKGATDIRVFVRRTWREYKSGNITLPTASLTMNAALKMIENMDETFRGTFPQFKNHADILNFIERGYCHAKKANSDVEDDFFAYKSDGQELSAETMLCCHTTDLLYRFFLSVKEPIYNLEHERLSLDEVALIKCICHLSLLGRFGDMDYNQDQVGRAISIMCTSGNAYTWIVFAVQVFWDTRRELNTELWLGAKALEGIGYWLVLCLDEYLGSEGLNKIGNWHRVHRDNIVKFKEHIQCLAVEDHIQVLIDRNLTHNERKQYEFGGFFLYRNHPALCGLVVQSLLSAFHQAGMNMAGDQGMIMAAAHLYNAAHQTGFLPREVKWVDMDYLIAKQGDEAIFVGGRPKTGREFVSHFKLAFGHGIVQFSKDYNPARSRNYKEGFTRSFGKNRRLLYLSEYAELLVERKSKVGKVIQSSSASRDINIMTDMLSTKFLDTEERSEQGGMANPSPRKSNKRNLTAVQRLMAFKNALKQDEYPIRFNAMSLFLRCIRLLPRIQQDCLNNAPLDYPEAHCSSGMAMIAVVSRLLADSAGVPQLSPSRFSQAIQFLRETIEREGDAESVDTSACLAAFDANYGEDSDEPEPEPTFENPFEDHFSI</sequence>
<dbReference type="PANTHER" id="PTHR38795:SF1">
    <property type="entry name" value="DUF6604 DOMAIN-CONTAINING PROTEIN"/>
    <property type="match status" value="1"/>
</dbReference>
<dbReference type="EMBL" id="MU001807">
    <property type="protein sequence ID" value="KAF2797425.1"/>
    <property type="molecule type" value="Genomic_DNA"/>
</dbReference>
<organism evidence="3 4">
    <name type="scientific">Melanomma pulvis-pyrius CBS 109.77</name>
    <dbReference type="NCBI Taxonomy" id="1314802"/>
    <lineage>
        <taxon>Eukaryota</taxon>
        <taxon>Fungi</taxon>
        <taxon>Dikarya</taxon>
        <taxon>Ascomycota</taxon>
        <taxon>Pezizomycotina</taxon>
        <taxon>Dothideomycetes</taxon>
        <taxon>Pleosporomycetidae</taxon>
        <taxon>Pleosporales</taxon>
        <taxon>Melanommataceae</taxon>
        <taxon>Melanomma</taxon>
    </lineage>
</organism>
<keyword evidence="4" id="KW-1185">Reference proteome</keyword>
<dbReference type="Pfam" id="PF20253">
    <property type="entry name" value="DUF6604"/>
    <property type="match status" value="1"/>
</dbReference>
<reference evidence="3" key="1">
    <citation type="journal article" date="2020" name="Stud. Mycol.">
        <title>101 Dothideomycetes genomes: a test case for predicting lifestyles and emergence of pathogens.</title>
        <authorList>
            <person name="Haridas S."/>
            <person name="Albert R."/>
            <person name="Binder M."/>
            <person name="Bloem J."/>
            <person name="Labutti K."/>
            <person name="Salamov A."/>
            <person name="Andreopoulos B."/>
            <person name="Baker S."/>
            <person name="Barry K."/>
            <person name="Bills G."/>
            <person name="Bluhm B."/>
            <person name="Cannon C."/>
            <person name="Castanera R."/>
            <person name="Culley D."/>
            <person name="Daum C."/>
            <person name="Ezra D."/>
            <person name="Gonzalez J."/>
            <person name="Henrissat B."/>
            <person name="Kuo A."/>
            <person name="Liang C."/>
            <person name="Lipzen A."/>
            <person name="Lutzoni F."/>
            <person name="Magnuson J."/>
            <person name="Mondo S."/>
            <person name="Nolan M."/>
            <person name="Ohm R."/>
            <person name="Pangilinan J."/>
            <person name="Park H.-J."/>
            <person name="Ramirez L."/>
            <person name="Alfaro M."/>
            <person name="Sun H."/>
            <person name="Tritt A."/>
            <person name="Yoshinaga Y."/>
            <person name="Zwiers L.-H."/>
            <person name="Turgeon B."/>
            <person name="Goodwin S."/>
            <person name="Spatafora J."/>
            <person name="Crous P."/>
            <person name="Grigoriev I."/>
        </authorList>
    </citation>
    <scope>NUCLEOTIDE SEQUENCE</scope>
    <source>
        <strain evidence="3">CBS 109.77</strain>
    </source>
</reference>
<feature type="region of interest" description="Disordered" evidence="1">
    <location>
        <begin position="791"/>
        <end position="814"/>
    </location>
</feature>
<dbReference type="PANTHER" id="PTHR38795">
    <property type="entry name" value="DUF6604 DOMAIN-CONTAINING PROTEIN"/>
    <property type="match status" value="1"/>
</dbReference>
<accession>A0A6A6XNA9</accession>
<feature type="region of interest" description="Disordered" evidence="1">
    <location>
        <begin position="41"/>
        <end position="61"/>
    </location>
</feature>